<protein>
    <submittedName>
        <fullName evidence="1">Uncharacterized protein</fullName>
    </submittedName>
</protein>
<dbReference type="Proteomes" id="UP001210231">
    <property type="component" value="Unassembled WGS sequence"/>
</dbReference>
<comment type="caution">
    <text evidence="1">The sequence shown here is derived from an EMBL/GenBank/DDBJ whole genome shotgun (WGS) entry which is preliminary data.</text>
</comment>
<proteinExistence type="predicted"/>
<gene>
    <name evidence="1" type="ORF">O3P16_09735</name>
</gene>
<sequence length="197" mass="22064">MEQNNTQLDKIIIPDLLLADMYKHSLVVLDDIEPRTPIAVNAAQTVNEPATVYEPVTKKTADQLTWLGGFNKRILIIVNEPDAVYLNDADMLLITKMLEAVKISLADVAIVNNAQFDLKDHDALSKKLPANFFLLFDVQATEIGAPLKIQPFQVLPWNGKQFLFSPSLTVINTPGAEQVTMKKNIWTSLKKIFDAFQ</sequence>
<reference evidence="1 2" key="1">
    <citation type="submission" date="2022-12" db="EMBL/GenBank/DDBJ databases">
        <title>Chitinophagaceae gen. sp. nov., a new member of the family Chitinophagaceae, isolated from soil in a chemical factory.</title>
        <authorList>
            <person name="Ke Z."/>
        </authorList>
    </citation>
    <scope>NUCLEOTIDE SEQUENCE [LARGE SCALE GENOMIC DNA]</scope>
    <source>
        <strain evidence="1 2">LY-5</strain>
    </source>
</reference>
<dbReference type="EMBL" id="JAQGEF010000009">
    <property type="protein sequence ID" value="MDA3615088.1"/>
    <property type="molecule type" value="Genomic_DNA"/>
</dbReference>
<organism evidence="1 2">
    <name type="scientific">Polluticaenibacter yanchengensis</name>
    <dbReference type="NCBI Taxonomy" id="3014562"/>
    <lineage>
        <taxon>Bacteria</taxon>
        <taxon>Pseudomonadati</taxon>
        <taxon>Bacteroidota</taxon>
        <taxon>Chitinophagia</taxon>
        <taxon>Chitinophagales</taxon>
        <taxon>Chitinophagaceae</taxon>
        <taxon>Polluticaenibacter</taxon>
    </lineage>
</organism>
<evidence type="ECO:0000313" key="2">
    <source>
        <dbReference type="Proteomes" id="UP001210231"/>
    </source>
</evidence>
<evidence type="ECO:0000313" key="1">
    <source>
        <dbReference type="EMBL" id="MDA3615088.1"/>
    </source>
</evidence>
<name>A0ABT4ULQ5_9BACT</name>
<keyword evidence="2" id="KW-1185">Reference proteome</keyword>
<dbReference type="RefSeq" id="WP_407031413.1">
    <property type="nucleotide sequence ID" value="NZ_JAQGEF010000009.1"/>
</dbReference>
<accession>A0ABT4ULQ5</accession>